<proteinExistence type="predicted"/>
<evidence type="ECO:0000313" key="2">
    <source>
        <dbReference type="Proteomes" id="UP001295444"/>
    </source>
</evidence>
<evidence type="ECO:0000313" key="1">
    <source>
        <dbReference type="EMBL" id="CAH2245624.1"/>
    </source>
</evidence>
<sequence>MKRSHGAVAWTRHGLKATNYNTEDLKWHLLKPSAPPISSTKGIKFINGRIKMVVVPAHQRLHQRLAPNTETLQVHPGDISLSEKRLAAMLQELCFSRKADFKSAVDDIRNNKVPYRKISDLVRRISYKS</sequence>
<gene>
    <name evidence="1" type="ORF">PECUL_23A039041</name>
</gene>
<dbReference type="EMBL" id="OW240913">
    <property type="protein sequence ID" value="CAH2245624.1"/>
    <property type="molecule type" value="Genomic_DNA"/>
</dbReference>
<keyword evidence="2" id="KW-1185">Reference proteome</keyword>
<name>A0AAD1VSB5_PELCU</name>
<dbReference type="Proteomes" id="UP001295444">
    <property type="component" value="Chromosome 02"/>
</dbReference>
<reference evidence="1" key="1">
    <citation type="submission" date="2022-03" db="EMBL/GenBank/DDBJ databases">
        <authorList>
            <person name="Alioto T."/>
            <person name="Alioto T."/>
            <person name="Gomez Garrido J."/>
        </authorList>
    </citation>
    <scope>NUCLEOTIDE SEQUENCE</scope>
</reference>
<organism evidence="1 2">
    <name type="scientific">Pelobates cultripes</name>
    <name type="common">Western spadefoot toad</name>
    <dbReference type="NCBI Taxonomy" id="61616"/>
    <lineage>
        <taxon>Eukaryota</taxon>
        <taxon>Metazoa</taxon>
        <taxon>Chordata</taxon>
        <taxon>Craniata</taxon>
        <taxon>Vertebrata</taxon>
        <taxon>Euteleostomi</taxon>
        <taxon>Amphibia</taxon>
        <taxon>Batrachia</taxon>
        <taxon>Anura</taxon>
        <taxon>Pelobatoidea</taxon>
        <taxon>Pelobatidae</taxon>
        <taxon>Pelobates</taxon>
    </lineage>
</organism>
<dbReference type="AlphaFoldDB" id="A0AAD1VSB5"/>
<accession>A0AAD1VSB5</accession>
<protein>
    <submittedName>
        <fullName evidence="1">Uncharacterized protein</fullName>
    </submittedName>
</protein>